<dbReference type="Gene3D" id="3.40.630.30">
    <property type="match status" value="1"/>
</dbReference>
<dbReference type="AlphaFoldDB" id="A0A1Y5FAR6"/>
<dbReference type="Proteomes" id="UP000196531">
    <property type="component" value="Unassembled WGS sequence"/>
</dbReference>
<organism evidence="2 3">
    <name type="scientific">Halobacteriovorax marinus</name>
    <dbReference type="NCBI Taxonomy" id="97084"/>
    <lineage>
        <taxon>Bacteria</taxon>
        <taxon>Pseudomonadati</taxon>
        <taxon>Bdellovibrionota</taxon>
        <taxon>Bacteriovoracia</taxon>
        <taxon>Bacteriovoracales</taxon>
        <taxon>Halobacteriovoraceae</taxon>
        <taxon>Halobacteriovorax</taxon>
    </lineage>
</organism>
<evidence type="ECO:0000259" key="1">
    <source>
        <dbReference type="PROSITE" id="PS51186"/>
    </source>
</evidence>
<proteinExistence type="predicted"/>
<dbReference type="GO" id="GO:0016747">
    <property type="term" value="F:acyltransferase activity, transferring groups other than amino-acyl groups"/>
    <property type="evidence" value="ECO:0007669"/>
    <property type="project" value="InterPro"/>
</dbReference>
<comment type="caution">
    <text evidence="2">The sequence shown here is derived from an EMBL/GenBank/DDBJ whole genome shotgun (WGS) entry which is preliminary data.</text>
</comment>
<gene>
    <name evidence="2" type="ORF">A9Q84_15190</name>
</gene>
<evidence type="ECO:0000313" key="2">
    <source>
        <dbReference type="EMBL" id="OUR95843.1"/>
    </source>
</evidence>
<reference evidence="3" key="1">
    <citation type="journal article" date="2017" name="Proc. Natl. Acad. Sci. U.S.A.">
        <title>Simulation of Deepwater Horizon oil plume reveals substrate specialization within a complex community of hydrocarbon-degraders.</title>
        <authorList>
            <person name="Hu P."/>
            <person name="Dubinsky E.A."/>
            <person name="Probst A.J."/>
            <person name="Wang J."/>
            <person name="Sieber C.M.K."/>
            <person name="Tom L.M."/>
            <person name="Gardinali P."/>
            <person name="Banfield J.F."/>
            <person name="Atlas R.M."/>
            <person name="Andersen G.L."/>
        </authorList>
    </citation>
    <scope>NUCLEOTIDE SEQUENCE [LARGE SCALE GENOMIC DNA]</scope>
</reference>
<dbReference type="PROSITE" id="PS51186">
    <property type="entry name" value="GNAT"/>
    <property type="match status" value="1"/>
</dbReference>
<dbReference type="CDD" id="cd04301">
    <property type="entry name" value="NAT_SF"/>
    <property type="match status" value="1"/>
</dbReference>
<dbReference type="InterPro" id="IPR016181">
    <property type="entry name" value="Acyl_CoA_acyltransferase"/>
</dbReference>
<dbReference type="EMBL" id="MAAO01000007">
    <property type="protein sequence ID" value="OUR95843.1"/>
    <property type="molecule type" value="Genomic_DNA"/>
</dbReference>
<dbReference type="InterPro" id="IPR000182">
    <property type="entry name" value="GNAT_dom"/>
</dbReference>
<name>A0A1Y5FAR6_9BACT</name>
<sequence length="157" mass="18309">MLENTQIKIPETNEEIKKCHEIREYVLKESFADDGLVLNHYDPTHPAHNHPNISLIYLHDGVVIGSVRMDKKFEYLNFKENEFRLALFAITEELQGKGFGAHFFAGIKSWCQQNAIDTVYTNARVKAHPFWKKMGFIDKVWDDKAVEENEIQMVLKI</sequence>
<protein>
    <recommendedName>
        <fullName evidence="1">N-acetyltransferase domain-containing protein</fullName>
    </recommendedName>
</protein>
<dbReference type="SUPFAM" id="SSF55729">
    <property type="entry name" value="Acyl-CoA N-acyltransferases (Nat)"/>
    <property type="match status" value="1"/>
</dbReference>
<dbReference type="Pfam" id="PF00583">
    <property type="entry name" value="Acetyltransf_1"/>
    <property type="match status" value="1"/>
</dbReference>
<accession>A0A1Y5FAR6</accession>
<feature type="domain" description="N-acetyltransferase" evidence="1">
    <location>
        <begin position="7"/>
        <end position="157"/>
    </location>
</feature>
<evidence type="ECO:0000313" key="3">
    <source>
        <dbReference type="Proteomes" id="UP000196531"/>
    </source>
</evidence>